<feature type="signal peptide" evidence="3">
    <location>
        <begin position="1"/>
        <end position="24"/>
    </location>
</feature>
<evidence type="ECO:0000313" key="5">
    <source>
        <dbReference type="EMBL" id="EGD75334.1"/>
    </source>
</evidence>
<feature type="domain" description="C-type lectin" evidence="4">
    <location>
        <begin position="54"/>
        <end position="175"/>
    </location>
</feature>
<evidence type="ECO:0000256" key="2">
    <source>
        <dbReference type="SAM" id="MobiDB-lite"/>
    </source>
</evidence>
<feature type="chain" id="PRO_5003287445" evidence="3">
    <location>
        <begin position="25"/>
        <end position="391"/>
    </location>
</feature>
<dbReference type="eggNOG" id="KOG4297">
    <property type="taxonomic scope" value="Eukaryota"/>
</dbReference>
<dbReference type="PROSITE" id="PS00615">
    <property type="entry name" value="C_TYPE_LECTIN_1"/>
    <property type="match status" value="2"/>
</dbReference>
<dbReference type="InterPro" id="IPR001304">
    <property type="entry name" value="C-type_lectin-like"/>
</dbReference>
<dbReference type="Gene3D" id="3.10.100.10">
    <property type="entry name" value="Mannose-Binding Protein A, subunit A"/>
    <property type="match status" value="2"/>
</dbReference>
<proteinExistence type="predicted"/>
<dbReference type="OrthoDB" id="7357196at2759"/>
<gene>
    <name evidence="5" type="ORF">PTSG_06983</name>
</gene>
<dbReference type="GO" id="GO:0030246">
    <property type="term" value="F:carbohydrate binding"/>
    <property type="evidence" value="ECO:0007669"/>
    <property type="project" value="UniProtKB-KW"/>
</dbReference>
<organism evidence="6">
    <name type="scientific">Salpingoeca rosetta (strain ATCC 50818 / BSB-021)</name>
    <dbReference type="NCBI Taxonomy" id="946362"/>
    <lineage>
        <taxon>Eukaryota</taxon>
        <taxon>Choanoflagellata</taxon>
        <taxon>Craspedida</taxon>
        <taxon>Salpingoecidae</taxon>
        <taxon>Salpingoeca</taxon>
    </lineage>
</organism>
<name>F2UFD4_SALR5</name>
<evidence type="ECO:0000256" key="1">
    <source>
        <dbReference type="ARBA" id="ARBA00023157"/>
    </source>
</evidence>
<evidence type="ECO:0000259" key="4">
    <source>
        <dbReference type="PROSITE" id="PS50041"/>
    </source>
</evidence>
<sequence>MKRGTSGCVLALAVVALLLGGGYAQSTSSAAATSTTTTRAPSEVAVDFRRPSATSVYEYGYVRKKESFRIAEERCQLYYGGQLASIHSLAEHDFIFSLWNDRRVEVWIGGQRDTAAPSGWSWVDGTPFDFELWMVGEPNNYRANEDCIRMGHTTQGFFGLWNDARCNQRRNYVCKRLAPQPTIQPPFPTSTTTTTSSVNLVPPGFILDNGFVQNPATGCYYLVYTRPRLSWFDARQECKRLGGPSADLASVESIEENAYIDSLFDAIGATDRPRWIGGYRDLATGNFLWADGTPWAFTNWANGEPNNLNNGEDCVSMGFRRFGGEEWNDADCLTRRRFACKVCPPFPGATTTVAATASSQATTTTTTATSTDSQTSTTFESTSTSAVVSTP</sequence>
<dbReference type="KEGG" id="sre:PTSG_06983"/>
<keyword evidence="1" id="KW-1015">Disulfide bond</keyword>
<dbReference type="InterPro" id="IPR018378">
    <property type="entry name" value="C-type_lectin_CS"/>
</dbReference>
<dbReference type="GeneID" id="16072949"/>
<accession>F2UFD4</accession>
<keyword evidence="3" id="KW-0732">Signal</keyword>
<dbReference type="CDD" id="cd00037">
    <property type="entry name" value="CLECT"/>
    <property type="match status" value="2"/>
</dbReference>
<dbReference type="InterPro" id="IPR016186">
    <property type="entry name" value="C-type_lectin-like/link_sf"/>
</dbReference>
<evidence type="ECO:0000256" key="3">
    <source>
        <dbReference type="SAM" id="SignalP"/>
    </source>
</evidence>
<dbReference type="RefSeq" id="XP_004992387.1">
    <property type="nucleotide sequence ID" value="XM_004992330.1"/>
</dbReference>
<reference evidence="5" key="1">
    <citation type="submission" date="2009-08" db="EMBL/GenBank/DDBJ databases">
        <title>Annotation of Salpingoeca rosetta.</title>
        <authorList>
            <consortium name="The Broad Institute Genome Sequencing Platform"/>
            <person name="Russ C."/>
            <person name="Cuomo C."/>
            <person name="Burger G."/>
            <person name="Gray M.W."/>
            <person name="Holland P.W.H."/>
            <person name="King N."/>
            <person name="Lang F.B.F."/>
            <person name="Roger A.J."/>
            <person name="Ruiz-Trillo I."/>
            <person name="Young S.K."/>
            <person name="Zeng Q."/>
            <person name="Gargeya S."/>
            <person name="Alvarado L."/>
            <person name="Berlin A."/>
            <person name="Chapman S.B."/>
            <person name="Chen Z."/>
            <person name="Freedman E."/>
            <person name="Gellesch M."/>
            <person name="Goldberg J."/>
            <person name="Griggs A."/>
            <person name="Gujja S."/>
            <person name="Heilman E."/>
            <person name="Heiman D."/>
            <person name="Howarth C."/>
            <person name="Mehta T."/>
            <person name="Neiman D."/>
            <person name="Pearson M."/>
            <person name="Roberts A."/>
            <person name="Saif S."/>
            <person name="Shea T."/>
            <person name="Shenoy N."/>
            <person name="Sisk P."/>
            <person name="Stolte C."/>
            <person name="Sykes S."/>
            <person name="White J."/>
            <person name="Yandava C."/>
            <person name="Haas B."/>
            <person name="Nusbaum C."/>
            <person name="Birren B."/>
        </authorList>
    </citation>
    <scope>NUCLEOTIDE SEQUENCE [LARGE SCALE GENOMIC DNA]</scope>
    <source>
        <strain evidence="5">ATCC 50818</strain>
    </source>
</reference>
<dbReference type="InterPro" id="IPR016187">
    <property type="entry name" value="CTDL_fold"/>
</dbReference>
<feature type="domain" description="C-type lectin" evidence="4">
    <location>
        <begin position="219"/>
        <end position="341"/>
    </location>
</feature>
<dbReference type="EMBL" id="GL832971">
    <property type="protein sequence ID" value="EGD75334.1"/>
    <property type="molecule type" value="Genomic_DNA"/>
</dbReference>
<dbReference type="InParanoid" id="F2UFD4"/>
<dbReference type="SUPFAM" id="SSF56436">
    <property type="entry name" value="C-type lectin-like"/>
    <property type="match status" value="2"/>
</dbReference>
<dbReference type="PANTHER" id="PTHR22803">
    <property type="entry name" value="MANNOSE, PHOSPHOLIPASE, LECTIN RECEPTOR RELATED"/>
    <property type="match status" value="1"/>
</dbReference>
<keyword evidence="6" id="KW-1185">Reference proteome</keyword>
<evidence type="ECO:0000313" key="6">
    <source>
        <dbReference type="Proteomes" id="UP000007799"/>
    </source>
</evidence>
<dbReference type="AlphaFoldDB" id="F2UFD4"/>
<dbReference type="InterPro" id="IPR050111">
    <property type="entry name" value="C-type_lectin/snaclec_domain"/>
</dbReference>
<dbReference type="SMART" id="SM00034">
    <property type="entry name" value="CLECT"/>
    <property type="match status" value="2"/>
</dbReference>
<keyword evidence="5" id="KW-0430">Lectin</keyword>
<dbReference type="Proteomes" id="UP000007799">
    <property type="component" value="Unassembled WGS sequence"/>
</dbReference>
<dbReference type="Pfam" id="PF00059">
    <property type="entry name" value="Lectin_C"/>
    <property type="match status" value="2"/>
</dbReference>
<dbReference type="PROSITE" id="PS50041">
    <property type="entry name" value="C_TYPE_LECTIN_2"/>
    <property type="match status" value="2"/>
</dbReference>
<dbReference type="STRING" id="946362.F2UFD4"/>
<protein>
    <submittedName>
        <fullName evidence="5">Salivary C-type lectin</fullName>
    </submittedName>
</protein>
<feature type="region of interest" description="Disordered" evidence="2">
    <location>
        <begin position="355"/>
        <end position="391"/>
    </location>
</feature>